<organism evidence="2 3">
    <name type="scientific">Neiella litorisoli</name>
    <dbReference type="NCBI Taxonomy" id="2771431"/>
    <lineage>
        <taxon>Bacteria</taxon>
        <taxon>Pseudomonadati</taxon>
        <taxon>Pseudomonadota</taxon>
        <taxon>Gammaproteobacteria</taxon>
        <taxon>Alteromonadales</taxon>
        <taxon>Echinimonadaceae</taxon>
        <taxon>Neiella</taxon>
    </lineage>
</organism>
<gene>
    <name evidence="2" type="ORF">IC617_17830</name>
</gene>
<sequence length="58" mass="7028">MERLEFGYSDNSYDKPGRTTRNKRKWREIESLKEKYRLKKELQELDWAGDFGTGDIEL</sequence>
<protein>
    <submittedName>
        <fullName evidence="2">DUF3545 family protein</fullName>
    </submittedName>
</protein>
<comment type="caution">
    <text evidence="2">The sequence shown here is derived from an EMBL/GenBank/DDBJ whole genome shotgun (WGS) entry which is preliminary data.</text>
</comment>
<dbReference type="Pfam" id="PF12065">
    <property type="entry name" value="DUF3545"/>
    <property type="match status" value="1"/>
</dbReference>
<proteinExistence type="predicted"/>
<dbReference type="RefSeq" id="WP_191146343.1">
    <property type="nucleotide sequence ID" value="NZ_JACXAF010000033.1"/>
</dbReference>
<dbReference type="EMBL" id="JACXAF010000033">
    <property type="protein sequence ID" value="MBD1391290.1"/>
    <property type="molecule type" value="Genomic_DNA"/>
</dbReference>
<dbReference type="Proteomes" id="UP000638014">
    <property type="component" value="Unassembled WGS sequence"/>
</dbReference>
<evidence type="ECO:0000313" key="2">
    <source>
        <dbReference type="EMBL" id="MBD1391290.1"/>
    </source>
</evidence>
<feature type="region of interest" description="Disordered" evidence="1">
    <location>
        <begin position="1"/>
        <end position="20"/>
    </location>
</feature>
<name>A0A8J6UN05_9GAMM</name>
<dbReference type="AlphaFoldDB" id="A0A8J6UN05"/>
<reference evidence="2" key="1">
    <citation type="submission" date="2020-09" db="EMBL/GenBank/DDBJ databases">
        <title>A novel bacterium of genus Neiella, isolated from South China Sea.</title>
        <authorList>
            <person name="Huang H."/>
            <person name="Mo K."/>
            <person name="Hu Y."/>
        </authorList>
    </citation>
    <scope>NUCLEOTIDE SEQUENCE</scope>
    <source>
        <strain evidence="2">HB171785</strain>
    </source>
</reference>
<evidence type="ECO:0000313" key="3">
    <source>
        <dbReference type="Proteomes" id="UP000638014"/>
    </source>
</evidence>
<accession>A0A8J6UN05</accession>
<evidence type="ECO:0000256" key="1">
    <source>
        <dbReference type="SAM" id="MobiDB-lite"/>
    </source>
</evidence>
<keyword evidence="3" id="KW-1185">Reference proteome</keyword>
<dbReference type="InterPro" id="IPR021932">
    <property type="entry name" value="DUF3545"/>
</dbReference>